<evidence type="ECO:0000259" key="1">
    <source>
        <dbReference type="Pfam" id="PF05368"/>
    </source>
</evidence>
<keyword evidence="3" id="KW-1185">Reference proteome</keyword>
<dbReference type="InterPro" id="IPR008030">
    <property type="entry name" value="NmrA-like"/>
</dbReference>
<name>A0ABV0ELN5_9ENTE</name>
<dbReference type="PANTHER" id="PTHR47129">
    <property type="entry name" value="QUINONE OXIDOREDUCTASE 2"/>
    <property type="match status" value="1"/>
</dbReference>
<accession>A0ABV0ELN5</accession>
<dbReference type="RefSeq" id="WP_207700822.1">
    <property type="nucleotide sequence ID" value="NZ_JAFREL020000001.1"/>
</dbReference>
<dbReference type="SUPFAM" id="SSF51735">
    <property type="entry name" value="NAD(P)-binding Rossmann-fold domains"/>
    <property type="match status" value="1"/>
</dbReference>
<comment type="caution">
    <text evidence="2">The sequence shown here is derived from an EMBL/GenBank/DDBJ whole genome shotgun (WGS) entry which is preliminary data.</text>
</comment>
<dbReference type="InterPro" id="IPR052718">
    <property type="entry name" value="NmrA-type_oxidoreductase"/>
</dbReference>
<sequence length="319" mass="35591">MRYIVTGADGKLAGRVAENMLKEVGGENLTFTVWNMKFVPDEKLKRWKDAGVQVFEANYDDTEALNKAFKGGDRIYVVSGLQVGKRVQQHKNAIDAAINQGVSHVTYSSGYGATDPKYAHLDVTPDHTATEVYLKETGHPYTTVRNSLYIENYLTMYPMLAMMADNVWASTAMEGRGALIAKDDAAAAATASLLGKGEDYRGYNIYGRESISVRELCELVNEVSGMNLVYDPVDEESYYQYLEKLHVPRHITGDFSKSPVPFSGDDIVTNDAAIRDGLLDVVSPDFELLTGQKQKTARDIIHESSYVWEERINNWSGMR</sequence>
<dbReference type="InterPro" id="IPR036291">
    <property type="entry name" value="NAD(P)-bd_dom_sf"/>
</dbReference>
<proteinExistence type="predicted"/>
<dbReference type="PANTHER" id="PTHR47129:SF1">
    <property type="entry name" value="NMRA-LIKE DOMAIN-CONTAINING PROTEIN"/>
    <property type="match status" value="1"/>
</dbReference>
<evidence type="ECO:0000313" key="2">
    <source>
        <dbReference type="EMBL" id="MEO1768717.1"/>
    </source>
</evidence>
<evidence type="ECO:0000313" key="3">
    <source>
        <dbReference type="Proteomes" id="UP000664357"/>
    </source>
</evidence>
<dbReference type="Pfam" id="PF05368">
    <property type="entry name" value="NmrA"/>
    <property type="match status" value="1"/>
</dbReference>
<dbReference type="Proteomes" id="UP000664357">
    <property type="component" value="Unassembled WGS sequence"/>
</dbReference>
<gene>
    <name evidence="2" type="ORF">JZO67_000656</name>
</gene>
<feature type="domain" description="NmrA-like" evidence="1">
    <location>
        <begin position="4"/>
        <end position="255"/>
    </location>
</feature>
<dbReference type="Gene3D" id="3.40.50.720">
    <property type="entry name" value="NAD(P)-binding Rossmann-like Domain"/>
    <property type="match status" value="1"/>
</dbReference>
<protein>
    <submittedName>
        <fullName evidence="2">NAD(P)H dehydrogenase (Quinone)</fullName>
    </submittedName>
</protein>
<reference evidence="2 3" key="1">
    <citation type="submission" date="2024-02" db="EMBL/GenBank/DDBJ databases">
        <title>The Genome Sequence of Enterococcus sp. DIV0159.</title>
        <authorList>
            <person name="Earl A."/>
            <person name="Manson A."/>
            <person name="Gilmore M."/>
            <person name="Sanders J."/>
            <person name="Shea T."/>
            <person name="Howe W."/>
            <person name="Livny J."/>
            <person name="Cuomo C."/>
            <person name="Neafsey D."/>
            <person name="Birren B."/>
        </authorList>
    </citation>
    <scope>NUCLEOTIDE SEQUENCE [LARGE SCALE GENOMIC DNA]</scope>
    <source>
        <strain evidence="2 3">665A</strain>
    </source>
</reference>
<organism evidence="2 3">
    <name type="scientific">Candidatus Enterococcus ferrettii</name>
    <dbReference type="NCBI Taxonomy" id="2815324"/>
    <lineage>
        <taxon>Bacteria</taxon>
        <taxon>Bacillati</taxon>
        <taxon>Bacillota</taxon>
        <taxon>Bacilli</taxon>
        <taxon>Lactobacillales</taxon>
        <taxon>Enterococcaceae</taxon>
        <taxon>Enterococcus</taxon>
    </lineage>
</organism>
<dbReference type="Gene3D" id="3.90.25.10">
    <property type="entry name" value="UDP-galactose 4-epimerase, domain 1"/>
    <property type="match status" value="1"/>
</dbReference>
<dbReference type="EMBL" id="JAFREL020000001">
    <property type="protein sequence ID" value="MEO1768717.1"/>
    <property type="molecule type" value="Genomic_DNA"/>
</dbReference>